<proteinExistence type="predicted"/>
<evidence type="ECO:0000256" key="8">
    <source>
        <dbReference type="SAM" id="MobiDB-lite"/>
    </source>
</evidence>
<dbReference type="AlphaFoldDB" id="A0A8J3NHW9"/>
<feature type="domain" description="Protein kinase" evidence="10">
    <location>
        <begin position="12"/>
        <end position="266"/>
    </location>
</feature>
<dbReference type="FunFam" id="1.10.510.10:FF:000021">
    <property type="entry name" value="Serine/threonine protein kinase"/>
    <property type="match status" value="1"/>
</dbReference>
<feature type="region of interest" description="Disordered" evidence="8">
    <location>
        <begin position="273"/>
        <end position="299"/>
    </location>
</feature>
<keyword evidence="4 7" id="KW-0547">Nucleotide-binding</keyword>
<dbReference type="EC" id="2.7.11.1" evidence="1"/>
<sequence>MHSPGALLGGRYRLDERIGAGGMGEVWRATDTVLGRVVAVKTVLPALLDDPGFVRRFLAEARAMAGVRHRNVVTIHDYHGDTGSAYLVMEHVEGESLSQTLARHGRLTVESTLAVVAQTAEALHAVHERGIVHRDVKPGNLLVRPDGTIVLTDFGIARAQEHTSLTTPGGILGTPSYLAPEQVLGRPAGPRSDIYALGVVAYECLAGHRPFSGDNPFAVAMQRVNQPPPPLGADIPAPVAVMVERALAVDPEQRWPSAAALAEAALGVLGGASPERQAPARSPHASEVTGPASGGGGTPARRRIPVVVAAAIALVVLAGGGLAGWAVWRWNSSPGWTAPDGTTTGAKVPAGFVVCGAAACPPTPECWAGLTMSSGAAQRPRRLACDELHNWETFVVGVLPAGAQFSDHSKLMERDEVAALCSAQTMARRTRAGATTEGWRREAWPIQVGEDAWLLYCLAARSEGGETTGSVFQTAG</sequence>
<keyword evidence="5" id="KW-0418">Kinase</keyword>
<dbReference type="SUPFAM" id="SSF56112">
    <property type="entry name" value="Protein kinase-like (PK-like)"/>
    <property type="match status" value="1"/>
</dbReference>
<evidence type="ECO:0000256" key="1">
    <source>
        <dbReference type="ARBA" id="ARBA00012513"/>
    </source>
</evidence>
<dbReference type="PANTHER" id="PTHR43289:SF6">
    <property type="entry name" value="SERINE_THREONINE-PROTEIN KINASE NEKL-3"/>
    <property type="match status" value="1"/>
</dbReference>
<dbReference type="InterPro" id="IPR017441">
    <property type="entry name" value="Protein_kinase_ATP_BS"/>
</dbReference>
<organism evidence="11 12">
    <name type="scientific">Catellatospora bangladeshensis</name>
    <dbReference type="NCBI Taxonomy" id="310355"/>
    <lineage>
        <taxon>Bacteria</taxon>
        <taxon>Bacillati</taxon>
        <taxon>Actinomycetota</taxon>
        <taxon>Actinomycetes</taxon>
        <taxon>Micromonosporales</taxon>
        <taxon>Micromonosporaceae</taxon>
        <taxon>Catellatospora</taxon>
    </lineage>
</organism>
<evidence type="ECO:0000259" key="10">
    <source>
        <dbReference type="PROSITE" id="PS50011"/>
    </source>
</evidence>
<dbReference type="GO" id="GO:0005524">
    <property type="term" value="F:ATP binding"/>
    <property type="evidence" value="ECO:0007669"/>
    <property type="project" value="UniProtKB-UniRule"/>
</dbReference>
<accession>A0A8J3NHW9</accession>
<keyword evidence="9" id="KW-1133">Transmembrane helix</keyword>
<dbReference type="PROSITE" id="PS00107">
    <property type="entry name" value="PROTEIN_KINASE_ATP"/>
    <property type="match status" value="1"/>
</dbReference>
<name>A0A8J3NHW9_9ACTN</name>
<feature type="transmembrane region" description="Helical" evidence="9">
    <location>
        <begin position="306"/>
        <end position="328"/>
    </location>
</feature>
<keyword evidence="2" id="KW-0723">Serine/threonine-protein kinase</keyword>
<keyword evidence="12" id="KW-1185">Reference proteome</keyword>
<dbReference type="Gene3D" id="1.10.510.10">
    <property type="entry name" value="Transferase(Phosphotransferase) domain 1"/>
    <property type="match status" value="1"/>
</dbReference>
<dbReference type="Proteomes" id="UP000601223">
    <property type="component" value="Unassembled WGS sequence"/>
</dbReference>
<dbReference type="Pfam" id="PF00069">
    <property type="entry name" value="Pkinase"/>
    <property type="match status" value="1"/>
</dbReference>
<dbReference type="PANTHER" id="PTHR43289">
    <property type="entry name" value="MITOGEN-ACTIVATED PROTEIN KINASE KINASE KINASE 20-RELATED"/>
    <property type="match status" value="1"/>
</dbReference>
<dbReference type="EMBL" id="BONF01000015">
    <property type="protein sequence ID" value="GIF81597.1"/>
    <property type="molecule type" value="Genomic_DNA"/>
</dbReference>
<keyword evidence="3" id="KW-0808">Transferase</keyword>
<dbReference type="Gene3D" id="3.30.200.20">
    <property type="entry name" value="Phosphorylase Kinase, domain 1"/>
    <property type="match status" value="1"/>
</dbReference>
<reference evidence="11 12" key="1">
    <citation type="submission" date="2021-01" db="EMBL/GenBank/DDBJ databases">
        <title>Whole genome shotgun sequence of Catellatospora bangladeshensis NBRC 107357.</title>
        <authorList>
            <person name="Komaki H."/>
            <person name="Tamura T."/>
        </authorList>
    </citation>
    <scope>NUCLEOTIDE SEQUENCE [LARGE SCALE GENOMIC DNA]</scope>
    <source>
        <strain evidence="11 12">NBRC 107357</strain>
    </source>
</reference>
<gene>
    <name evidence="11" type="ORF">Cba03nite_29460</name>
</gene>
<dbReference type="SMART" id="SM00220">
    <property type="entry name" value="S_TKc"/>
    <property type="match status" value="1"/>
</dbReference>
<keyword evidence="9" id="KW-0472">Membrane</keyword>
<evidence type="ECO:0000256" key="6">
    <source>
        <dbReference type="ARBA" id="ARBA00022840"/>
    </source>
</evidence>
<evidence type="ECO:0000256" key="9">
    <source>
        <dbReference type="SAM" id="Phobius"/>
    </source>
</evidence>
<feature type="binding site" evidence="7">
    <location>
        <position position="41"/>
    </location>
    <ligand>
        <name>ATP</name>
        <dbReference type="ChEBI" id="CHEBI:30616"/>
    </ligand>
</feature>
<evidence type="ECO:0000256" key="4">
    <source>
        <dbReference type="ARBA" id="ARBA00022741"/>
    </source>
</evidence>
<dbReference type="CDD" id="cd14014">
    <property type="entry name" value="STKc_PknB_like"/>
    <property type="match status" value="1"/>
</dbReference>
<evidence type="ECO:0000313" key="12">
    <source>
        <dbReference type="Proteomes" id="UP000601223"/>
    </source>
</evidence>
<dbReference type="PROSITE" id="PS50011">
    <property type="entry name" value="PROTEIN_KINASE_DOM"/>
    <property type="match status" value="1"/>
</dbReference>
<dbReference type="RefSeq" id="WP_203746115.1">
    <property type="nucleotide sequence ID" value="NZ_BONF01000015.1"/>
</dbReference>
<dbReference type="InterPro" id="IPR011009">
    <property type="entry name" value="Kinase-like_dom_sf"/>
</dbReference>
<dbReference type="InterPro" id="IPR000719">
    <property type="entry name" value="Prot_kinase_dom"/>
</dbReference>
<evidence type="ECO:0000313" key="11">
    <source>
        <dbReference type="EMBL" id="GIF81597.1"/>
    </source>
</evidence>
<keyword evidence="9" id="KW-0812">Transmembrane</keyword>
<evidence type="ECO:0000256" key="2">
    <source>
        <dbReference type="ARBA" id="ARBA00022527"/>
    </source>
</evidence>
<dbReference type="PROSITE" id="PS00108">
    <property type="entry name" value="PROTEIN_KINASE_ST"/>
    <property type="match status" value="1"/>
</dbReference>
<protein>
    <recommendedName>
        <fullName evidence="1">non-specific serine/threonine protein kinase</fullName>
        <ecNumber evidence="1">2.7.11.1</ecNumber>
    </recommendedName>
</protein>
<evidence type="ECO:0000256" key="3">
    <source>
        <dbReference type="ARBA" id="ARBA00022679"/>
    </source>
</evidence>
<evidence type="ECO:0000256" key="7">
    <source>
        <dbReference type="PROSITE-ProRule" id="PRU10141"/>
    </source>
</evidence>
<dbReference type="InterPro" id="IPR008271">
    <property type="entry name" value="Ser/Thr_kinase_AS"/>
</dbReference>
<keyword evidence="6 7" id="KW-0067">ATP-binding</keyword>
<comment type="caution">
    <text evidence="11">The sequence shown here is derived from an EMBL/GenBank/DDBJ whole genome shotgun (WGS) entry which is preliminary data.</text>
</comment>
<dbReference type="GO" id="GO:0004674">
    <property type="term" value="F:protein serine/threonine kinase activity"/>
    <property type="evidence" value="ECO:0007669"/>
    <property type="project" value="UniProtKB-KW"/>
</dbReference>
<evidence type="ECO:0000256" key="5">
    <source>
        <dbReference type="ARBA" id="ARBA00022777"/>
    </source>
</evidence>